<dbReference type="SUPFAM" id="SSF69318">
    <property type="entry name" value="Integrin alpha N-terminal domain"/>
    <property type="match status" value="1"/>
</dbReference>
<accession>X0V1L7</accession>
<dbReference type="PANTHER" id="PTHR46580">
    <property type="entry name" value="SENSOR KINASE-RELATED"/>
    <property type="match status" value="1"/>
</dbReference>
<feature type="non-terminal residue" evidence="2">
    <location>
        <position position="305"/>
    </location>
</feature>
<keyword evidence="1" id="KW-0732">Signal</keyword>
<dbReference type="EMBL" id="BARS01010523">
    <property type="protein sequence ID" value="GAF94535.1"/>
    <property type="molecule type" value="Genomic_DNA"/>
</dbReference>
<evidence type="ECO:0008006" key="3">
    <source>
        <dbReference type="Google" id="ProtNLM"/>
    </source>
</evidence>
<protein>
    <recommendedName>
        <fullName evidence="3">VCBS repeat-containing protein</fullName>
    </recommendedName>
</protein>
<name>X0V1L7_9ZZZZ</name>
<gene>
    <name evidence="2" type="ORF">S01H1_19479</name>
</gene>
<evidence type="ECO:0000313" key="2">
    <source>
        <dbReference type="EMBL" id="GAF94535.1"/>
    </source>
</evidence>
<comment type="caution">
    <text evidence="2">The sequence shown here is derived from an EMBL/GenBank/DDBJ whole genome shotgun (WGS) entry which is preliminary data.</text>
</comment>
<proteinExistence type="predicted"/>
<reference evidence="2" key="1">
    <citation type="journal article" date="2014" name="Front. Microbiol.">
        <title>High frequency of phylogenetically diverse reductive dehalogenase-homologous genes in deep subseafloor sedimentary metagenomes.</title>
        <authorList>
            <person name="Kawai M."/>
            <person name="Futagami T."/>
            <person name="Toyoda A."/>
            <person name="Takaki Y."/>
            <person name="Nishi S."/>
            <person name="Hori S."/>
            <person name="Arai W."/>
            <person name="Tsubouchi T."/>
            <person name="Morono Y."/>
            <person name="Uchiyama I."/>
            <person name="Ito T."/>
            <person name="Fujiyama A."/>
            <person name="Inagaki F."/>
            <person name="Takami H."/>
        </authorList>
    </citation>
    <scope>NUCLEOTIDE SEQUENCE</scope>
    <source>
        <strain evidence="2">Expedition CK06-06</strain>
    </source>
</reference>
<dbReference type="PANTHER" id="PTHR46580:SF4">
    <property type="entry name" value="ATP_GTP-BINDING PROTEIN"/>
    <property type="match status" value="1"/>
</dbReference>
<evidence type="ECO:0000256" key="1">
    <source>
        <dbReference type="ARBA" id="ARBA00022729"/>
    </source>
</evidence>
<organism evidence="2">
    <name type="scientific">marine sediment metagenome</name>
    <dbReference type="NCBI Taxonomy" id="412755"/>
    <lineage>
        <taxon>unclassified sequences</taxon>
        <taxon>metagenomes</taxon>
        <taxon>ecological metagenomes</taxon>
    </lineage>
</organism>
<dbReference type="InterPro" id="IPR028994">
    <property type="entry name" value="Integrin_alpha_N"/>
</dbReference>
<sequence length="305" mass="31922">APVRYDVPQPYSTHAPVAVEIADMDDDGLSDVVVNQRAGIAVLRQNSSGTLDPAEFHASVGTDYDCNVYTLAAGDLSGDGLADVVDKAHADTEYGIEVYTQNASGLLDPPVAYALAHGGANHLRTGDLNGDGLSDIAVMLQSTDHLAAVFHQQPDHSFGPTVQIATPSDDLWSSRALLVDDLDLDCRDDLVIATNGNWDRSKLVLHYQLPSGQLGPPVVTAAGDIPSAVKSADFNGDGLPDLVSFDTASFRITFYMQSADGRFGAFGSVPVDDAQMTSSHVMAVGDINGDGRPDVVAASGINTPG</sequence>
<dbReference type="AlphaFoldDB" id="X0V1L7"/>
<feature type="non-terminal residue" evidence="2">
    <location>
        <position position="1"/>
    </location>
</feature>
<dbReference type="Gene3D" id="2.130.10.130">
    <property type="entry name" value="Integrin alpha, N-terminal"/>
    <property type="match status" value="2"/>
</dbReference>
<dbReference type="Pfam" id="PF13517">
    <property type="entry name" value="FG-GAP_3"/>
    <property type="match status" value="2"/>
</dbReference>
<dbReference type="InterPro" id="IPR013517">
    <property type="entry name" value="FG-GAP"/>
</dbReference>